<reference evidence="1 2" key="1">
    <citation type="journal article" date="2014" name="Genome Announc.">
        <title>Genome sequence of the basidiomycetous fungus Pseudozyma aphidis DSM70725, an efficient producer of biosurfactant mannosylerythritol lipids.</title>
        <authorList>
            <person name="Lorenz S."/>
            <person name="Guenther M."/>
            <person name="Grumaz C."/>
            <person name="Rupp S."/>
            <person name="Zibek S."/>
            <person name="Sohn K."/>
        </authorList>
    </citation>
    <scope>NUCLEOTIDE SEQUENCE [LARGE SCALE GENOMIC DNA]</scope>
    <source>
        <strain evidence="2">ATCC 32657 / CBS 517.83 / DSM 70725 / JCM 10318 / NBRC 10182 / NRRL Y-7954 / St-0401</strain>
    </source>
</reference>
<comment type="caution">
    <text evidence="1">The sequence shown here is derived from an EMBL/GenBank/DDBJ whole genome shotgun (WGS) entry which is preliminary data.</text>
</comment>
<keyword evidence="2" id="KW-1185">Reference proteome</keyword>
<organism evidence="1 2">
    <name type="scientific">Moesziomyces aphidis</name>
    <name type="common">Pseudozyma aphidis</name>
    <dbReference type="NCBI Taxonomy" id="84754"/>
    <lineage>
        <taxon>Eukaryota</taxon>
        <taxon>Fungi</taxon>
        <taxon>Dikarya</taxon>
        <taxon>Basidiomycota</taxon>
        <taxon>Ustilaginomycotina</taxon>
        <taxon>Ustilaginomycetes</taxon>
        <taxon>Ustilaginales</taxon>
        <taxon>Ustilaginaceae</taxon>
        <taxon>Moesziomyces</taxon>
    </lineage>
</organism>
<evidence type="ECO:0000313" key="2">
    <source>
        <dbReference type="Proteomes" id="UP000019462"/>
    </source>
</evidence>
<dbReference type="AlphaFoldDB" id="W3VTA4"/>
<dbReference type="Proteomes" id="UP000019462">
    <property type="component" value="Unassembled WGS sequence"/>
</dbReference>
<dbReference type="EMBL" id="AWNI01000004">
    <property type="protein sequence ID" value="ETS64715.1"/>
    <property type="molecule type" value="Genomic_DNA"/>
</dbReference>
<name>W3VTA4_MOEAP</name>
<dbReference type="OrthoDB" id="10654698at2759"/>
<protein>
    <submittedName>
        <fullName evidence="1">Uncharacterized protein</fullName>
    </submittedName>
</protein>
<accession>W3VTA4</accession>
<sequence length="186" mass="19295">MLSSAWHSPTAFPGSIVGAYNGTKALASPASPRDGVPILRDGIILALSARGHLCIKASLARIIPPAGNSAIRRDEMVPSSANCCPDVRSASASPPRDPTAPPAIRAARSQIVLSIVLPQWFCRLSTISSTVSGSGREEAALSNCPFLPEISSALRLRKSRLALYADVGGGLDVRGLEPPVGHSIAP</sequence>
<dbReference type="HOGENOM" id="CLU_1455005_0_0_1"/>
<proteinExistence type="predicted"/>
<gene>
    <name evidence="1" type="ORF">PaG_00666</name>
</gene>
<evidence type="ECO:0000313" key="1">
    <source>
        <dbReference type="EMBL" id="ETS64715.1"/>
    </source>
</evidence>